<dbReference type="Proteomes" id="UP000019225">
    <property type="component" value="Chromosome"/>
</dbReference>
<sequence length="1020" mass="111770">MIETLSLPRTTSRGAVGARQLVAVQTFDVARLTNHPVPLVPGTFIAVSGQGPKGDSNGSGKTSFLAAVSILLADPQWRLDTQGGKSAAGVLFRPDSAGVDPAQQVRPATNGYIAGVFADREAPLASAVTVWVRLSTSAPYVQARWSAGVHLAEAADDADRDLQADDLWHAVRGNGTFSARKMSEVLYGDAPRCLTYLDTPLRPAVPSLLSQQMTEMDPRDIGESLIALSGSKAHLDEEREQRGQMLLKRRERDEALEHAEGQFLREEAELKGVGDRDAARAELAQAEEAWRRYLATRYTSALGSERVLAEQVTAAADHHEEAAEQARLVEAELAELRARTDLATAEEGARRDHDLARIETERLRQNRAEYVGQMTSLDAERDRLSPKLDAWDGRSTEDTHDALQAATSRRGELVVLQQQAEAAVGSAEQTLRRAEAGRSGDAGRVIDVLAQAGITGTALFDIIELDDDLRPTWEPRLWPWRDAVVVDHQRMSEAMAAVASVAGAQLIATDHWPGHSVDRVSCRLPVNGFLTELRARMVDGADPVHVHDEALGLRIGSGFAEPVTGREALVERKRRELRQAREHLEEITKLLDLAGAAVELAQSQHEAALAAEQLGVVHSKIDLVTAKIQGLDDLLGPAVDREGRARQAWEEAFALLKGHAAQVALLQERFKSRQKDERGRFDQLKAVRRKREDLQLERWRQLWGGDEQEAVDLLADRSSVTADQIRVQAIEHLTRAVGLYGIDERDPDGLSADLREAVTQRQVLAADTTGHPPAVGLDVVAVPLRTRLDGTAGSDHVTRSRIEAERANRAEILQDLDTQLADWTSRVTVIQDMIEQRVENILKRVGVAFNQLDVDRGGCGAEIAFTSHRPAGPGEWVWDVVPRWRRSRSGAYVPYREVANGAQVKVYAVQLVLAALLSDVDTHGRVLVLDELGNSLGEVNRKDVLGALKRVAERQQVTILGTCQDSVLADAADVCGELMWFSHSSTANAYNHPTRVWGFDDNAERVDLTADWLTAGRGNG</sequence>
<dbReference type="AlphaFoldDB" id="W5WDD8"/>
<evidence type="ECO:0000313" key="2">
    <source>
        <dbReference type="EMBL" id="AHH98596.1"/>
    </source>
</evidence>
<dbReference type="SUPFAM" id="SSF52540">
    <property type="entry name" value="P-loop containing nucleoside triphosphate hydrolases"/>
    <property type="match status" value="1"/>
</dbReference>
<dbReference type="RefSeq" id="WP_025358596.1">
    <property type="nucleotide sequence ID" value="NZ_CP007155.1"/>
</dbReference>
<protein>
    <submittedName>
        <fullName evidence="2">Uncharacterized protein</fullName>
    </submittedName>
</protein>
<reference evidence="2 3" key="1">
    <citation type="journal article" date="2014" name="BMC Genomics">
        <title>Complete genome sequence of producer of the glycopeptide antibiotic Aculeximycin Kutzneria albida DSM 43870T, a representative of minor genus of Pseudonocardiaceae.</title>
        <authorList>
            <person name="Rebets Y."/>
            <person name="Tokovenko B."/>
            <person name="Lushchyk I."/>
            <person name="Ruckert C."/>
            <person name="Zaburannyi N."/>
            <person name="Bechthold A."/>
            <person name="Kalinowski J."/>
            <person name="Luzhetskyy A."/>
        </authorList>
    </citation>
    <scope>NUCLEOTIDE SEQUENCE [LARGE SCALE GENOMIC DNA]</scope>
    <source>
        <strain evidence="2">DSM 43870</strain>
    </source>
</reference>
<evidence type="ECO:0000256" key="1">
    <source>
        <dbReference type="SAM" id="Coils"/>
    </source>
</evidence>
<accession>W5WDD8</accession>
<proteinExistence type="predicted"/>
<dbReference type="InterPro" id="IPR027417">
    <property type="entry name" value="P-loop_NTPase"/>
</dbReference>
<dbReference type="STRING" id="1449976.KALB_5234"/>
<evidence type="ECO:0000313" key="3">
    <source>
        <dbReference type="Proteomes" id="UP000019225"/>
    </source>
</evidence>
<keyword evidence="1" id="KW-0175">Coiled coil</keyword>
<gene>
    <name evidence="2" type="ORF">KALB_5234</name>
</gene>
<dbReference type="OrthoDB" id="3307982at2"/>
<feature type="coiled-coil region" evidence="1">
    <location>
        <begin position="319"/>
        <end position="346"/>
    </location>
</feature>
<organism evidence="2 3">
    <name type="scientific">Kutzneria albida DSM 43870</name>
    <dbReference type="NCBI Taxonomy" id="1449976"/>
    <lineage>
        <taxon>Bacteria</taxon>
        <taxon>Bacillati</taxon>
        <taxon>Actinomycetota</taxon>
        <taxon>Actinomycetes</taxon>
        <taxon>Pseudonocardiales</taxon>
        <taxon>Pseudonocardiaceae</taxon>
        <taxon>Kutzneria</taxon>
    </lineage>
</organism>
<dbReference type="KEGG" id="kal:KALB_5234"/>
<dbReference type="EMBL" id="CP007155">
    <property type="protein sequence ID" value="AHH98596.1"/>
    <property type="molecule type" value="Genomic_DNA"/>
</dbReference>
<dbReference type="PATRIC" id="fig|1449976.3.peg.5255"/>
<dbReference type="eggNOG" id="COG1196">
    <property type="taxonomic scope" value="Bacteria"/>
</dbReference>
<keyword evidence="3" id="KW-1185">Reference proteome</keyword>
<name>W5WDD8_9PSEU</name>
<dbReference type="HOGENOM" id="CLU_294205_0_0_11"/>